<dbReference type="Proteomes" id="UP000472380">
    <property type="component" value="Unassembled WGS sequence"/>
</dbReference>
<protein>
    <submittedName>
        <fullName evidence="2">Uncharacterized protein</fullName>
    </submittedName>
</protein>
<comment type="caution">
    <text evidence="2">The sequence shown here is derived from an EMBL/GenBank/DDBJ whole genome shotgun (WGS) entry which is preliminary data.</text>
</comment>
<gene>
    <name evidence="2" type="ORF">FM068_11090</name>
</gene>
<dbReference type="AlphaFoldDB" id="A0A6L8Q721"/>
<evidence type="ECO:0000313" key="2">
    <source>
        <dbReference type="EMBL" id="MZG29107.1"/>
    </source>
</evidence>
<name>A0A6L8Q721_9ACTN</name>
<organism evidence="2 3">
    <name type="scientific">Adlercreutzia equolifaciens</name>
    <dbReference type="NCBI Taxonomy" id="446660"/>
    <lineage>
        <taxon>Bacteria</taxon>
        <taxon>Bacillati</taxon>
        <taxon>Actinomycetota</taxon>
        <taxon>Coriobacteriia</taxon>
        <taxon>Eggerthellales</taxon>
        <taxon>Eggerthellaceae</taxon>
        <taxon>Adlercreutzia</taxon>
    </lineage>
</organism>
<feature type="non-terminal residue" evidence="2">
    <location>
        <position position="292"/>
    </location>
</feature>
<evidence type="ECO:0000313" key="3">
    <source>
        <dbReference type="Proteomes" id="UP000472380"/>
    </source>
</evidence>
<feature type="region of interest" description="Disordered" evidence="1">
    <location>
        <begin position="267"/>
        <end position="292"/>
    </location>
</feature>
<feature type="compositionally biased region" description="Basic and acidic residues" evidence="1">
    <location>
        <begin position="274"/>
        <end position="284"/>
    </location>
</feature>
<evidence type="ECO:0000256" key="1">
    <source>
        <dbReference type="SAM" id="MobiDB-lite"/>
    </source>
</evidence>
<reference evidence="2 3" key="1">
    <citation type="submission" date="2019-07" db="EMBL/GenBank/DDBJ databases">
        <title>Draft genome sequence of Adlercreutzia equolifaciens IPLA 37004, a human intestinal strain that does not produces equol from daidzein.</title>
        <authorList>
            <person name="Vazquez L."/>
            <person name="Florez A.B."/>
            <person name="Mayo B."/>
        </authorList>
    </citation>
    <scope>NUCLEOTIDE SEQUENCE [LARGE SCALE GENOMIC DNA]</scope>
    <source>
        <strain evidence="2 3">IPLA 37004</strain>
    </source>
</reference>
<proteinExistence type="predicted"/>
<accession>A0A6L8Q721</accession>
<sequence>MATNYERAKELVGESQDHWLLAPFIEEDRVAAFEKARQAVALIEKDASADGSLSSEEGLVYVAALAFSNEDGYLPELVKDRLKPCVSGVYGIISEATLDDEGKDEWAMSLLGVVETTLGRYVDRFSHAEPEYTKAEHRISPTSYFNGLIALMNLLQELVALCGSARGAGSEDIVLAARKDLVKACSLMLEGDGTTYTLAPNYPASSKEKMMGQKAFKADDATIEKIKTVKQRAQNAIAKVEPSYCSEQEKGALRWFLWERFRHRPSSAGENNDLELKRPREGPFPRHPPMIA</sequence>
<dbReference type="EMBL" id="VJNE01000045">
    <property type="protein sequence ID" value="MZG29107.1"/>
    <property type="molecule type" value="Genomic_DNA"/>
</dbReference>
<dbReference type="RefSeq" id="WP_161128459.1">
    <property type="nucleotide sequence ID" value="NZ_VJNE01000045.1"/>
</dbReference>